<dbReference type="Pfam" id="PF00067">
    <property type="entry name" value="p450"/>
    <property type="match status" value="1"/>
</dbReference>
<evidence type="ECO:0000256" key="4">
    <source>
        <dbReference type="ARBA" id="ARBA00022692"/>
    </source>
</evidence>
<keyword evidence="8" id="KW-0408">Iron</keyword>
<dbReference type="GO" id="GO:0004497">
    <property type="term" value="F:monooxygenase activity"/>
    <property type="evidence" value="ECO:0007669"/>
    <property type="project" value="UniProtKB-KW"/>
</dbReference>
<keyword evidence="5" id="KW-0479">Metal-binding</keyword>
<comment type="cofactor">
    <cofactor evidence="1">
        <name>heme</name>
        <dbReference type="ChEBI" id="CHEBI:30413"/>
    </cofactor>
</comment>
<organism evidence="11 12">
    <name type="scientific">Ficus carica</name>
    <name type="common">Common fig</name>
    <dbReference type="NCBI Taxonomy" id="3494"/>
    <lineage>
        <taxon>Eukaryota</taxon>
        <taxon>Viridiplantae</taxon>
        <taxon>Streptophyta</taxon>
        <taxon>Embryophyta</taxon>
        <taxon>Tracheophyta</taxon>
        <taxon>Spermatophyta</taxon>
        <taxon>Magnoliopsida</taxon>
        <taxon>eudicotyledons</taxon>
        <taxon>Gunneridae</taxon>
        <taxon>Pentapetalae</taxon>
        <taxon>rosids</taxon>
        <taxon>fabids</taxon>
        <taxon>Rosales</taxon>
        <taxon>Moraceae</taxon>
        <taxon>Ficeae</taxon>
        <taxon>Ficus</taxon>
    </lineage>
</organism>
<evidence type="ECO:0000256" key="7">
    <source>
        <dbReference type="ARBA" id="ARBA00023002"/>
    </source>
</evidence>
<keyword evidence="12" id="KW-1185">Reference proteome</keyword>
<evidence type="ECO:0000256" key="9">
    <source>
        <dbReference type="ARBA" id="ARBA00023033"/>
    </source>
</evidence>
<dbReference type="Gramene" id="FCD_00006227-RA">
    <property type="protein sequence ID" value="FCD_00006227-RA:cds"/>
    <property type="gene ID" value="FCD_00006227"/>
</dbReference>
<evidence type="ECO:0000256" key="8">
    <source>
        <dbReference type="ARBA" id="ARBA00023004"/>
    </source>
</evidence>
<evidence type="ECO:0000256" key="1">
    <source>
        <dbReference type="ARBA" id="ARBA00001971"/>
    </source>
</evidence>
<keyword evidence="9" id="KW-0503">Monooxygenase</keyword>
<comment type="caution">
    <text evidence="11">The sequence shown here is derived from an EMBL/GenBank/DDBJ whole genome shotgun (WGS) entry which is preliminary data.</text>
</comment>
<keyword evidence="7" id="KW-0560">Oxidoreductase</keyword>
<dbReference type="InterPro" id="IPR036396">
    <property type="entry name" value="Cyt_P450_sf"/>
</dbReference>
<dbReference type="GO" id="GO:0005506">
    <property type="term" value="F:iron ion binding"/>
    <property type="evidence" value="ECO:0007669"/>
    <property type="project" value="InterPro"/>
</dbReference>
<keyword evidence="10" id="KW-0472">Membrane</keyword>
<comment type="subcellular location">
    <subcellularLocation>
        <location evidence="2">Membrane</location>
    </subcellularLocation>
</comment>
<dbReference type="PANTHER" id="PTHR47947">
    <property type="entry name" value="CYTOCHROME P450 82C3-RELATED"/>
    <property type="match status" value="1"/>
</dbReference>
<evidence type="ECO:0008006" key="13">
    <source>
        <dbReference type="Google" id="ProtNLM"/>
    </source>
</evidence>
<evidence type="ECO:0000256" key="2">
    <source>
        <dbReference type="ARBA" id="ARBA00004370"/>
    </source>
</evidence>
<dbReference type="InterPro" id="IPR002401">
    <property type="entry name" value="Cyt_P450_E_grp-I"/>
</dbReference>
<keyword evidence="3" id="KW-0349">Heme</keyword>
<evidence type="ECO:0000256" key="10">
    <source>
        <dbReference type="ARBA" id="ARBA00023136"/>
    </source>
</evidence>
<evidence type="ECO:0000256" key="5">
    <source>
        <dbReference type="ARBA" id="ARBA00022723"/>
    </source>
</evidence>
<keyword evidence="6" id="KW-1133">Transmembrane helix</keyword>
<dbReference type="AlphaFoldDB" id="A0AA87ZJN5"/>
<dbReference type="GO" id="GO:0016020">
    <property type="term" value="C:membrane"/>
    <property type="evidence" value="ECO:0007669"/>
    <property type="project" value="UniProtKB-SubCell"/>
</dbReference>
<dbReference type="Gene3D" id="1.10.630.10">
    <property type="entry name" value="Cytochrome P450"/>
    <property type="match status" value="1"/>
</dbReference>
<evidence type="ECO:0000256" key="6">
    <source>
        <dbReference type="ARBA" id="ARBA00022989"/>
    </source>
</evidence>
<accession>A0AA87ZJN5</accession>
<sequence>MFLAGTNITAVTLEWAMSNLQNHSDVLNKAKDEVDAQVGQQHLGGRTRPLKASIHKKHNFRHSLRLYPPTPLLIPHYSSDNCTIDGYDVPRGTILLVNAWTIQRDPRLWEDAESFKPERLETGEDDAHKLMTFGLDRRASPGASLAQNVLGLTLGR</sequence>
<dbReference type="GO" id="GO:0016705">
    <property type="term" value="F:oxidoreductase activity, acting on paired donors, with incorporation or reduction of molecular oxygen"/>
    <property type="evidence" value="ECO:0007669"/>
    <property type="project" value="InterPro"/>
</dbReference>
<evidence type="ECO:0000313" key="12">
    <source>
        <dbReference type="Proteomes" id="UP001187192"/>
    </source>
</evidence>
<evidence type="ECO:0000313" key="11">
    <source>
        <dbReference type="EMBL" id="GMN33300.1"/>
    </source>
</evidence>
<dbReference type="GO" id="GO:0020037">
    <property type="term" value="F:heme binding"/>
    <property type="evidence" value="ECO:0007669"/>
    <property type="project" value="InterPro"/>
</dbReference>
<protein>
    <recommendedName>
        <fullName evidence="13">Cytochrome P450</fullName>
    </recommendedName>
</protein>
<dbReference type="Proteomes" id="UP001187192">
    <property type="component" value="Unassembled WGS sequence"/>
</dbReference>
<reference evidence="11" key="1">
    <citation type="submission" date="2023-07" db="EMBL/GenBank/DDBJ databases">
        <title>draft genome sequence of fig (Ficus carica).</title>
        <authorList>
            <person name="Takahashi T."/>
            <person name="Nishimura K."/>
        </authorList>
    </citation>
    <scope>NUCLEOTIDE SEQUENCE</scope>
</reference>
<dbReference type="InterPro" id="IPR001128">
    <property type="entry name" value="Cyt_P450"/>
</dbReference>
<dbReference type="SUPFAM" id="SSF48264">
    <property type="entry name" value="Cytochrome P450"/>
    <property type="match status" value="1"/>
</dbReference>
<dbReference type="InterPro" id="IPR050651">
    <property type="entry name" value="Plant_Cytochrome_P450_Monoox"/>
</dbReference>
<dbReference type="EMBL" id="BTGU01002051">
    <property type="protein sequence ID" value="GMN33300.1"/>
    <property type="molecule type" value="Genomic_DNA"/>
</dbReference>
<dbReference type="PRINTS" id="PR00463">
    <property type="entry name" value="EP450I"/>
</dbReference>
<name>A0AA87ZJN5_FICCA</name>
<dbReference type="PANTHER" id="PTHR47947:SF26">
    <property type="entry name" value="CYTOCHROME P450"/>
    <property type="match status" value="1"/>
</dbReference>
<evidence type="ECO:0000256" key="3">
    <source>
        <dbReference type="ARBA" id="ARBA00022617"/>
    </source>
</evidence>
<proteinExistence type="predicted"/>
<keyword evidence="4" id="KW-0812">Transmembrane</keyword>
<gene>
    <name evidence="11" type="ORF">TIFTF001_041867</name>
</gene>